<comment type="caution">
    <text evidence="2">The sequence shown here is derived from an EMBL/GenBank/DDBJ whole genome shotgun (WGS) entry which is preliminary data.</text>
</comment>
<evidence type="ECO:0000313" key="2">
    <source>
        <dbReference type="EMBL" id="KAJ1107606.1"/>
    </source>
</evidence>
<gene>
    <name evidence="2" type="ORF">NDU88_004996</name>
</gene>
<sequence length="123" mass="13410">MVAETGVASKLMTDFSQQVSVGGANSHKRPVDWAGDENARTAVEPEEEREGDVSLSKRESEWDTNADLMEQERGGKQSCVGQMRSGAEVPLRNGSGEQEEGADIWYDADRDTSPEMLPHPATT</sequence>
<dbReference type="AlphaFoldDB" id="A0AAV7MW66"/>
<keyword evidence="3" id="KW-1185">Reference proteome</keyword>
<dbReference type="Proteomes" id="UP001066276">
    <property type="component" value="Chromosome 9"/>
</dbReference>
<feature type="compositionally biased region" description="Basic and acidic residues" evidence="1">
    <location>
        <begin position="51"/>
        <end position="61"/>
    </location>
</feature>
<feature type="region of interest" description="Disordered" evidence="1">
    <location>
        <begin position="1"/>
        <end position="102"/>
    </location>
</feature>
<dbReference type="EMBL" id="JANPWB010000013">
    <property type="protein sequence ID" value="KAJ1107606.1"/>
    <property type="molecule type" value="Genomic_DNA"/>
</dbReference>
<name>A0AAV7MW66_PLEWA</name>
<protein>
    <submittedName>
        <fullName evidence="2">Uncharacterized protein</fullName>
    </submittedName>
</protein>
<evidence type="ECO:0000256" key="1">
    <source>
        <dbReference type="SAM" id="MobiDB-lite"/>
    </source>
</evidence>
<accession>A0AAV7MW66</accession>
<organism evidence="2 3">
    <name type="scientific">Pleurodeles waltl</name>
    <name type="common">Iberian ribbed newt</name>
    <dbReference type="NCBI Taxonomy" id="8319"/>
    <lineage>
        <taxon>Eukaryota</taxon>
        <taxon>Metazoa</taxon>
        <taxon>Chordata</taxon>
        <taxon>Craniata</taxon>
        <taxon>Vertebrata</taxon>
        <taxon>Euteleostomi</taxon>
        <taxon>Amphibia</taxon>
        <taxon>Batrachia</taxon>
        <taxon>Caudata</taxon>
        <taxon>Salamandroidea</taxon>
        <taxon>Salamandridae</taxon>
        <taxon>Pleurodelinae</taxon>
        <taxon>Pleurodeles</taxon>
    </lineage>
</organism>
<proteinExistence type="predicted"/>
<evidence type="ECO:0000313" key="3">
    <source>
        <dbReference type="Proteomes" id="UP001066276"/>
    </source>
</evidence>
<reference evidence="2" key="1">
    <citation type="journal article" date="2022" name="bioRxiv">
        <title>Sequencing and chromosome-scale assembly of the giantPleurodeles waltlgenome.</title>
        <authorList>
            <person name="Brown T."/>
            <person name="Elewa A."/>
            <person name="Iarovenko S."/>
            <person name="Subramanian E."/>
            <person name="Araus A.J."/>
            <person name="Petzold A."/>
            <person name="Susuki M."/>
            <person name="Suzuki K.-i.T."/>
            <person name="Hayashi T."/>
            <person name="Toyoda A."/>
            <person name="Oliveira C."/>
            <person name="Osipova E."/>
            <person name="Leigh N.D."/>
            <person name="Simon A."/>
            <person name="Yun M.H."/>
        </authorList>
    </citation>
    <scope>NUCLEOTIDE SEQUENCE</scope>
    <source>
        <strain evidence="2">20211129_DDA</strain>
        <tissue evidence="2">Liver</tissue>
    </source>
</reference>